<comment type="caution">
    <text evidence="12">The sequence shown here is derived from an EMBL/GenBank/DDBJ whole genome shotgun (WGS) entry which is preliminary data.</text>
</comment>
<dbReference type="Proteomes" id="UP001194539">
    <property type="component" value="Unassembled WGS sequence"/>
</dbReference>
<evidence type="ECO:0000256" key="3">
    <source>
        <dbReference type="ARBA" id="ARBA00022723"/>
    </source>
</evidence>
<evidence type="ECO:0000256" key="1">
    <source>
        <dbReference type="ARBA" id="ARBA00004418"/>
    </source>
</evidence>
<keyword evidence="4 10" id="KW-0732">Signal</keyword>
<evidence type="ECO:0000256" key="6">
    <source>
        <dbReference type="ARBA" id="ARBA00023002"/>
    </source>
</evidence>
<feature type="domain" description="Cytochrome c" evidence="11">
    <location>
        <begin position="200"/>
        <end position="300"/>
    </location>
</feature>
<evidence type="ECO:0000256" key="7">
    <source>
        <dbReference type="ARBA" id="ARBA00023004"/>
    </source>
</evidence>
<evidence type="ECO:0000313" key="12">
    <source>
        <dbReference type="EMBL" id="MBH5390938.1"/>
    </source>
</evidence>
<evidence type="ECO:0000256" key="10">
    <source>
        <dbReference type="SAM" id="SignalP"/>
    </source>
</evidence>
<feature type="signal peptide" evidence="10">
    <location>
        <begin position="1"/>
        <end position="21"/>
    </location>
</feature>
<keyword evidence="13" id="KW-1185">Reference proteome</keyword>
<keyword evidence="3 8" id="KW-0479">Metal-binding</keyword>
<protein>
    <submittedName>
        <fullName evidence="12">C-type cytochrome</fullName>
    </submittedName>
</protein>
<dbReference type="PROSITE" id="PS51007">
    <property type="entry name" value="CYTC"/>
    <property type="match status" value="2"/>
</dbReference>
<dbReference type="InterPro" id="IPR026259">
    <property type="entry name" value="MauG/Cytc_peroxidase"/>
</dbReference>
<dbReference type="Pfam" id="PF00034">
    <property type="entry name" value="Cytochrom_C"/>
    <property type="match status" value="1"/>
</dbReference>
<evidence type="ECO:0000256" key="9">
    <source>
        <dbReference type="SAM" id="MobiDB-lite"/>
    </source>
</evidence>
<gene>
    <name evidence="12" type="ORF">H1B27_32385</name>
</gene>
<evidence type="ECO:0000313" key="13">
    <source>
        <dbReference type="Proteomes" id="UP001194539"/>
    </source>
</evidence>
<dbReference type="InterPro" id="IPR009056">
    <property type="entry name" value="Cyt_c-like_dom"/>
</dbReference>
<evidence type="ECO:0000256" key="5">
    <source>
        <dbReference type="ARBA" id="ARBA00022764"/>
    </source>
</evidence>
<dbReference type="PIRSF" id="PIRSF000294">
    <property type="entry name" value="Cytochrome-c_peroxidase"/>
    <property type="match status" value="1"/>
</dbReference>
<dbReference type="InterPro" id="IPR051395">
    <property type="entry name" value="Cytochrome_c_Peroxidase/MauG"/>
</dbReference>
<evidence type="ECO:0000256" key="2">
    <source>
        <dbReference type="ARBA" id="ARBA00022617"/>
    </source>
</evidence>
<reference evidence="12 13" key="1">
    <citation type="submission" date="2020-07" db="EMBL/GenBank/DDBJ databases">
        <title>Bradyrhizobium diversity isolated from nodules of indigenous legumes of Western Australia.</title>
        <authorList>
            <person name="Klepa M.S."/>
        </authorList>
    </citation>
    <scope>NUCLEOTIDE SEQUENCE [LARGE SCALE GENOMIC DNA]</scope>
    <source>
        <strain evidence="12 13">CNPSo 4019</strain>
    </source>
</reference>
<comment type="subcellular location">
    <subcellularLocation>
        <location evidence="1">Periplasm</location>
    </subcellularLocation>
</comment>
<proteinExistence type="predicted"/>
<keyword evidence="6" id="KW-0560">Oxidoreductase</keyword>
<keyword evidence="2 8" id="KW-0349">Heme</keyword>
<organism evidence="12 13">
    <name type="scientific">Bradyrhizobium diversitatis</name>
    <dbReference type="NCBI Taxonomy" id="2755406"/>
    <lineage>
        <taxon>Bacteria</taxon>
        <taxon>Pseudomonadati</taxon>
        <taxon>Pseudomonadota</taxon>
        <taxon>Alphaproteobacteria</taxon>
        <taxon>Hyphomicrobiales</taxon>
        <taxon>Nitrobacteraceae</taxon>
        <taxon>Bradyrhizobium</taxon>
    </lineage>
</organism>
<feature type="region of interest" description="Disordered" evidence="9">
    <location>
        <begin position="26"/>
        <end position="52"/>
    </location>
</feature>
<dbReference type="InterPro" id="IPR036909">
    <property type="entry name" value="Cyt_c-like_dom_sf"/>
</dbReference>
<name>A0ABS0PCL4_9BRAD</name>
<evidence type="ECO:0000259" key="11">
    <source>
        <dbReference type="PROSITE" id="PS51007"/>
    </source>
</evidence>
<keyword evidence="5" id="KW-0574">Periplasm</keyword>
<accession>A0ABS0PCL4</accession>
<feature type="chain" id="PRO_5046463141" evidence="10">
    <location>
        <begin position="22"/>
        <end position="313"/>
    </location>
</feature>
<evidence type="ECO:0000256" key="8">
    <source>
        <dbReference type="PROSITE-ProRule" id="PRU00433"/>
    </source>
</evidence>
<dbReference type="Pfam" id="PF03150">
    <property type="entry name" value="CCP_MauG"/>
    <property type="match status" value="1"/>
</dbReference>
<keyword evidence="7 8" id="KW-0408">Iron</keyword>
<dbReference type="Gene3D" id="1.10.760.10">
    <property type="entry name" value="Cytochrome c-like domain"/>
    <property type="match status" value="2"/>
</dbReference>
<feature type="domain" description="Cytochrome c" evidence="11">
    <location>
        <begin position="52"/>
        <end position="177"/>
    </location>
</feature>
<evidence type="ECO:0000256" key="4">
    <source>
        <dbReference type="ARBA" id="ARBA00022729"/>
    </source>
</evidence>
<dbReference type="SUPFAM" id="SSF46626">
    <property type="entry name" value="Cytochrome c"/>
    <property type="match status" value="2"/>
</dbReference>
<sequence>MKSIVAAVCATVLLAGTFAGLGPSTVSSSTAPIEADGEPITPIPPPPPADPRKLALGERLFGDTRLSADGRFACSSCHDLRTNGAGGGRSRNPASGQLDTLTVFNAALSFRLTWEGRFRSFSDQTEESIRSPTSMRSTVADVVLKLKADAALNKQFRAAYGRDVDRDSLLDAISTFERSLLTPDSRFDRWLAGDASALSPAELEGYKTFKAFGCSACHQGVNVGGNLIARQGIFRPLVARGPFRVRVPSLRNVAVTAPYFHDGSAATLEDAVRRMAAAQLDRTLNDDQVASLVAFLGTLTGNYRGKPLTGAAP</sequence>
<dbReference type="PANTHER" id="PTHR30600">
    <property type="entry name" value="CYTOCHROME C PEROXIDASE-RELATED"/>
    <property type="match status" value="1"/>
</dbReference>
<dbReference type="PANTHER" id="PTHR30600:SF7">
    <property type="entry name" value="CYTOCHROME C PEROXIDASE-RELATED"/>
    <property type="match status" value="1"/>
</dbReference>
<dbReference type="EMBL" id="JACEGD010000040">
    <property type="protein sequence ID" value="MBH5390938.1"/>
    <property type="molecule type" value="Genomic_DNA"/>
</dbReference>
<dbReference type="InterPro" id="IPR004852">
    <property type="entry name" value="Di-haem_cyt_c_peroxidsae"/>
</dbReference>